<keyword evidence="2" id="KW-0964">Secreted</keyword>
<dbReference type="PANTHER" id="PTHR15427:SF33">
    <property type="entry name" value="COLLAGEN IV NC1 DOMAIN-CONTAINING PROTEIN"/>
    <property type="match status" value="1"/>
</dbReference>
<accession>K1QKY2</accession>
<dbReference type="InterPro" id="IPR008983">
    <property type="entry name" value="Tumour_necrosis_fac-like_dom"/>
</dbReference>
<dbReference type="HOGENOM" id="CLU_1027611_0_0_1"/>
<comment type="subcellular location">
    <subcellularLocation>
        <location evidence="1">Secreted</location>
    </subcellularLocation>
</comment>
<dbReference type="PRINTS" id="PR00007">
    <property type="entry name" value="COMPLEMNTC1Q"/>
</dbReference>
<dbReference type="Gene3D" id="2.60.120.40">
    <property type="match status" value="1"/>
</dbReference>
<name>K1QKY2_MAGGI</name>
<evidence type="ECO:0000313" key="3">
    <source>
        <dbReference type="EMBL" id="EKC22371.1"/>
    </source>
</evidence>
<organism evidence="3">
    <name type="scientific">Magallana gigas</name>
    <name type="common">Pacific oyster</name>
    <name type="synonym">Crassostrea gigas</name>
    <dbReference type="NCBI Taxonomy" id="29159"/>
    <lineage>
        <taxon>Eukaryota</taxon>
        <taxon>Metazoa</taxon>
        <taxon>Spiralia</taxon>
        <taxon>Lophotrochozoa</taxon>
        <taxon>Mollusca</taxon>
        <taxon>Bivalvia</taxon>
        <taxon>Autobranchia</taxon>
        <taxon>Pteriomorphia</taxon>
        <taxon>Ostreida</taxon>
        <taxon>Ostreoidea</taxon>
        <taxon>Ostreidae</taxon>
        <taxon>Magallana</taxon>
    </lineage>
</organism>
<protein>
    <submittedName>
        <fullName evidence="3">Complement C1q tumor necrosis factor-related protein 3</fullName>
    </submittedName>
</protein>
<dbReference type="Pfam" id="PF00386">
    <property type="entry name" value="C1q"/>
    <property type="match status" value="1"/>
</dbReference>
<dbReference type="PROSITE" id="PS50871">
    <property type="entry name" value="C1Q"/>
    <property type="match status" value="1"/>
</dbReference>
<evidence type="ECO:0000256" key="1">
    <source>
        <dbReference type="ARBA" id="ARBA00004613"/>
    </source>
</evidence>
<reference evidence="3" key="1">
    <citation type="journal article" date="2012" name="Nature">
        <title>The oyster genome reveals stress adaptation and complexity of shell formation.</title>
        <authorList>
            <person name="Zhang G."/>
            <person name="Fang X."/>
            <person name="Guo X."/>
            <person name="Li L."/>
            <person name="Luo R."/>
            <person name="Xu F."/>
            <person name="Yang P."/>
            <person name="Zhang L."/>
            <person name="Wang X."/>
            <person name="Qi H."/>
            <person name="Xiong Z."/>
            <person name="Que H."/>
            <person name="Xie Y."/>
            <person name="Holland P.W."/>
            <person name="Paps J."/>
            <person name="Zhu Y."/>
            <person name="Wu F."/>
            <person name="Chen Y."/>
            <person name="Wang J."/>
            <person name="Peng C."/>
            <person name="Meng J."/>
            <person name="Yang L."/>
            <person name="Liu J."/>
            <person name="Wen B."/>
            <person name="Zhang N."/>
            <person name="Huang Z."/>
            <person name="Zhu Q."/>
            <person name="Feng Y."/>
            <person name="Mount A."/>
            <person name="Hedgecock D."/>
            <person name="Xu Z."/>
            <person name="Liu Y."/>
            <person name="Domazet-Loso T."/>
            <person name="Du Y."/>
            <person name="Sun X."/>
            <person name="Zhang S."/>
            <person name="Liu B."/>
            <person name="Cheng P."/>
            <person name="Jiang X."/>
            <person name="Li J."/>
            <person name="Fan D."/>
            <person name="Wang W."/>
            <person name="Fu W."/>
            <person name="Wang T."/>
            <person name="Wang B."/>
            <person name="Zhang J."/>
            <person name="Peng Z."/>
            <person name="Li Y."/>
            <person name="Li N."/>
            <person name="Wang J."/>
            <person name="Chen M."/>
            <person name="He Y."/>
            <person name="Tan F."/>
            <person name="Song X."/>
            <person name="Zheng Q."/>
            <person name="Huang R."/>
            <person name="Yang H."/>
            <person name="Du X."/>
            <person name="Chen L."/>
            <person name="Yang M."/>
            <person name="Gaffney P.M."/>
            <person name="Wang S."/>
            <person name="Luo L."/>
            <person name="She Z."/>
            <person name="Ming Y."/>
            <person name="Huang W."/>
            <person name="Zhang S."/>
            <person name="Huang B."/>
            <person name="Zhang Y."/>
            <person name="Qu T."/>
            <person name="Ni P."/>
            <person name="Miao G."/>
            <person name="Wang J."/>
            <person name="Wang Q."/>
            <person name="Steinberg C.E."/>
            <person name="Wang H."/>
            <person name="Li N."/>
            <person name="Qian L."/>
            <person name="Zhang G."/>
            <person name="Li Y."/>
            <person name="Yang H."/>
            <person name="Liu X."/>
            <person name="Wang J."/>
            <person name="Yin Y."/>
            <person name="Wang J."/>
        </authorList>
    </citation>
    <scope>NUCLEOTIDE SEQUENCE [LARGE SCALE GENOMIC DNA]</scope>
    <source>
        <strain evidence="3">05x7-T-G4-1.051#20</strain>
    </source>
</reference>
<gene>
    <name evidence="3" type="ORF">CGI_10002389</name>
</gene>
<dbReference type="SMART" id="SM00110">
    <property type="entry name" value="C1Q"/>
    <property type="match status" value="1"/>
</dbReference>
<dbReference type="EMBL" id="JH818818">
    <property type="protein sequence ID" value="EKC22371.1"/>
    <property type="molecule type" value="Genomic_DNA"/>
</dbReference>
<dbReference type="InterPro" id="IPR050392">
    <property type="entry name" value="Collagen/C1q_domain"/>
</dbReference>
<dbReference type="PANTHER" id="PTHR15427">
    <property type="entry name" value="EMILIN ELASTIN MICROFIBRIL INTERFACE-LOCATED PROTEIN ELASTIN MICROFIBRIL INTERFACER"/>
    <property type="match status" value="1"/>
</dbReference>
<proteinExistence type="predicted"/>
<evidence type="ECO:0000256" key="2">
    <source>
        <dbReference type="ARBA" id="ARBA00022525"/>
    </source>
</evidence>
<dbReference type="InterPro" id="IPR001073">
    <property type="entry name" value="C1q_dom"/>
</dbReference>
<dbReference type="InParanoid" id="K1QKY2"/>
<dbReference type="GO" id="GO:0005581">
    <property type="term" value="C:collagen trimer"/>
    <property type="evidence" value="ECO:0007669"/>
    <property type="project" value="UniProtKB-KW"/>
</dbReference>
<sequence>MVSNLTSLAYPRLSLSRLASCEVSLESESLGENAAVYEKLAVALKYSSEIETHFIFGDKKKNDPYYTFGILVCSWIGPSIDFRTMLPFVAFVCVLLISFSDAEQQKPSSFLSNYSSYKNICHKIGWEPNCRTEAEKGCSGKVVAFHALLSTRLTNVPIKTIIKFGQVLVNEGSGYSPTTGKFTAPLDGVYSFSWTYCTPKGSNAYLGGYVDGKLITKISNYEQASGWKNTSGHLVIKLKKGNQFWVQAFHSTAQLIHEEYTFLSGYKLSGC</sequence>
<dbReference type="AlphaFoldDB" id="K1QKY2"/>
<dbReference type="SUPFAM" id="SSF49842">
    <property type="entry name" value="TNF-like"/>
    <property type="match status" value="1"/>
</dbReference>